<organism evidence="2">
    <name type="scientific">Spongospora subterranea</name>
    <dbReference type="NCBI Taxonomy" id="70186"/>
    <lineage>
        <taxon>Eukaryota</taxon>
        <taxon>Sar</taxon>
        <taxon>Rhizaria</taxon>
        <taxon>Endomyxa</taxon>
        <taxon>Phytomyxea</taxon>
        <taxon>Plasmodiophorida</taxon>
        <taxon>Plasmodiophoridae</taxon>
        <taxon>Spongospora</taxon>
    </lineage>
</organism>
<proteinExistence type="predicted"/>
<feature type="compositionally biased region" description="Basic and acidic residues" evidence="1">
    <location>
        <begin position="11"/>
        <end position="22"/>
    </location>
</feature>
<name>A0A0H5REZ3_9EUKA</name>
<dbReference type="EMBL" id="HACM01012171">
    <property type="protein sequence ID" value="CRZ12613.1"/>
    <property type="molecule type" value="Transcribed_RNA"/>
</dbReference>
<evidence type="ECO:0000313" key="2">
    <source>
        <dbReference type="EMBL" id="CRZ12613.1"/>
    </source>
</evidence>
<reference evidence="2" key="1">
    <citation type="submission" date="2015-04" db="EMBL/GenBank/DDBJ databases">
        <title>The genome sequence of the plant pathogenic Rhizarian Plasmodiophora brassicae reveals insights in its biotrophic life cycle and the origin of chitin synthesis.</title>
        <authorList>
            <person name="Schwelm A."/>
            <person name="Fogelqvist J."/>
            <person name="Knaust A."/>
            <person name="Julke S."/>
            <person name="Lilja T."/>
            <person name="Dhandapani V."/>
            <person name="Bonilla-Rosso G."/>
            <person name="Karlsson M."/>
            <person name="Shevchenko A."/>
            <person name="Choi S.R."/>
            <person name="Kim H.G."/>
            <person name="Park J.Y."/>
            <person name="Lim Y.P."/>
            <person name="Ludwig-Muller J."/>
            <person name="Dixelius C."/>
        </authorList>
    </citation>
    <scope>NUCLEOTIDE SEQUENCE</scope>
    <source>
        <tissue evidence="2">Potato root galls</tissue>
    </source>
</reference>
<evidence type="ECO:0000256" key="1">
    <source>
        <dbReference type="SAM" id="MobiDB-lite"/>
    </source>
</evidence>
<accession>A0A0H5REZ3</accession>
<feature type="region of interest" description="Disordered" evidence="1">
    <location>
        <begin position="1"/>
        <end position="25"/>
    </location>
</feature>
<dbReference type="AlphaFoldDB" id="A0A0H5REZ3"/>
<feature type="non-terminal residue" evidence="2">
    <location>
        <position position="146"/>
    </location>
</feature>
<protein>
    <submittedName>
        <fullName evidence="2">Uncharacterized protein</fullName>
    </submittedName>
</protein>
<sequence length="146" mass="15994">VDPIPSVHSDSSMHTDDKNEYKLKRRRKKRREREWLELQHLLLLLGLFSGLGNLTRLAISLLDSLDDTDSDSLPHITDGKTTERRVLVVGLNTHGLAGNELDNGGITRLDKLGGLFNGLTSSAIDLLDELGKLAGNVGSVAIEDWG</sequence>
<feature type="non-terminal residue" evidence="2">
    <location>
        <position position="1"/>
    </location>
</feature>